<organism evidence="8 9">
    <name type="scientific">Vittaforma corneae (strain ATCC 50505)</name>
    <name type="common">Microsporidian parasite</name>
    <name type="synonym">Nosema corneum</name>
    <dbReference type="NCBI Taxonomy" id="993615"/>
    <lineage>
        <taxon>Eukaryota</taxon>
        <taxon>Fungi</taxon>
        <taxon>Fungi incertae sedis</taxon>
        <taxon>Microsporidia</taxon>
        <taxon>Nosematidae</taxon>
        <taxon>Vittaforma</taxon>
    </lineage>
</organism>
<evidence type="ECO:0000259" key="6">
    <source>
        <dbReference type="Pfam" id="PF16573"/>
    </source>
</evidence>
<dbReference type="GeneID" id="19880801"/>
<dbReference type="RefSeq" id="XP_007603536.1">
    <property type="nucleotide sequence ID" value="XM_007603474.1"/>
</dbReference>
<dbReference type="EMBL" id="JH370130">
    <property type="protein sequence ID" value="ELA42768.1"/>
    <property type="molecule type" value="Genomic_DNA"/>
</dbReference>
<dbReference type="Pfam" id="PF16575">
    <property type="entry name" value="CLP1_P"/>
    <property type="match status" value="1"/>
</dbReference>
<dbReference type="STRING" id="993615.L2GPF2"/>
<dbReference type="PANTHER" id="PTHR12755">
    <property type="entry name" value="CLEAVAGE/POLYADENYLATION FACTOR IA SUBUNIT CLP1P"/>
    <property type="match status" value="1"/>
</dbReference>
<dbReference type="InterPro" id="IPR032319">
    <property type="entry name" value="CLP1_P"/>
</dbReference>
<dbReference type="Gene3D" id="3.40.50.300">
    <property type="entry name" value="P-loop containing nucleotide triphosphate hydrolases"/>
    <property type="match status" value="1"/>
</dbReference>
<dbReference type="AlphaFoldDB" id="L2GPF2"/>
<evidence type="ECO:0000313" key="8">
    <source>
        <dbReference type="EMBL" id="ELA42768.1"/>
    </source>
</evidence>
<dbReference type="GO" id="GO:0031124">
    <property type="term" value="P:mRNA 3'-end processing"/>
    <property type="evidence" value="ECO:0007669"/>
    <property type="project" value="InterPro"/>
</dbReference>
<evidence type="ECO:0000256" key="1">
    <source>
        <dbReference type="ARBA" id="ARBA00018706"/>
    </source>
</evidence>
<dbReference type="GO" id="GO:0005634">
    <property type="term" value="C:nucleus"/>
    <property type="evidence" value="ECO:0007669"/>
    <property type="project" value="TreeGrafter"/>
</dbReference>
<evidence type="ECO:0000259" key="5">
    <source>
        <dbReference type="Pfam" id="PF06807"/>
    </source>
</evidence>
<dbReference type="HOGENOM" id="CLU_018195_1_1_1"/>
<keyword evidence="9" id="KW-1185">Reference proteome</keyword>
<dbReference type="InterPro" id="IPR045116">
    <property type="entry name" value="Clp1/Grc3"/>
</dbReference>
<dbReference type="OMA" id="WITFPPL"/>
<dbReference type="Pfam" id="PF06807">
    <property type="entry name" value="Clp1"/>
    <property type="match status" value="1"/>
</dbReference>
<dbReference type="InterPro" id="IPR032324">
    <property type="entry name" value="Clp1_N"/>
</dbReference>
<dbReference type="InParanoid" id="L2GPF2"/>
<dbReference type="GO" id="GO:0005524">
    <property type="term" value="F:ATP binding"/>
    <property type="evidence" value="ECO:0007669"/>
    <property type="project" value="UniProtKB-KW"/>
</dbReference>
<proteinExistence type="predicted"/>
<dbReference type="GO" id="GO:0006388">
    <property type="term" value="P:tRNA splicing, via endonucleolytic cleavage and ligation"/>
    <property type="evidence" value="ECO:0007669"/>
    <property type="project" value="TreeGrafter"/>
</dbReference>
<reference evidence="9" key="1">
    <citation type="submission" date="2011-05" db="EMBL/GenBank/DDBJ databases">
        <title>The genome sequence of Vittaforma corneae strain ATCC 50505.</title>
        <authorList>
            <consortium name="The Broad Institute Genome Sequencing Platform"/>
            <person name="Cuomo C."/>
            <person name="Didier E."/>
            <person name="Bowers L."/>
            <person name="Young S.K."/>
            <person name="Zeng Q."/>
            <person name="Gargeya S."/>
            <person name="Fitzgerald M."/>
            <person name="Haas B."/>
            <person name="Abouelleil A."/>
            <person name="Alvarado L."/>
            <person name="Arachchi H.M."/>
            <person name="Berlin A."/>
            <person name="Chapman S.B."/>
            <person name="Gearin G."/>
            <person name="Goldberg J."/>
            <person name="Griggs A."/>
            <person name="Gujja S."/>
            <person name="Hansen M."/>
            <person name="Heiman D."/>
            <person name="Howarth C."/>
            <person name="Larimer J."/>
            <person name="Lui A."/>
            <person name="MacDonald P.J.P."/>
            <person name="McCowen C."/>
            <person name="Montmayeur A."/>
            <person name="Murphy C."/>
            <person name="Neiman D."/>
            <person name="Pearson M."/>
            <person name="Priest M."/>
            <person name="Roberts A."/>
            <person name="Saif S."/>
            <person name="Shea T."/>
            <person name="Sisk P."/>
            <person name="Stolte C."/>
            <person name="Sykes S."/>
            <person name="Wortman J."/>
            <person name="Nusbaum C."/>
            <person name="Birren B."/>
        </authorList>
    </citation>
    <scope>NUCLEOTIDE SEQUENCE [LARGE SCALE GENOMIC DNA]</scope>
    <source>
        <strain evidence="9">ATCC 50505</strain>
    </source>
</reference>
<feature type="domain" description="Clp1 P-loop" evidence="7">
    <location>
        <begin position="99"/>
        <end position="238"/>
    </location>
</feature>
<evidence type="ECO:0000256" key="2">
    <source>
        <dbReference type="ARBA" id="ARBA00019824"/>
    </source>
</evidence>
<dbReference type="Pfam" id="PF16573">
    <property type="entry name" value="CLP1_N"/>
    <property type="match status" value="1"/>
</dbReference>
<dbReference type="Gene3D" id="2.60.120.1030">
    <property type="entry name" value="Clp1, DNA binding domain"/>
    <property type="match status" value="1"/>
</dbReference>
<feature type="domain" description="Clp1 N-terminal" evidence="6">
    <location>
        <begin position="5"/>
        <end position="86"/>
    </location>
</feature>
<evidence type="ECO:0000259" key="7">
    <source>
        <dbReference type="Pfam" id="PF16575"/>
    </source>
</evidence>
<keyword evidence="4" id="KW-0067">ATP-binding</keyword>
<feature type="domain" description="Clp1 C-terminal" evidence="5">
    <location>
        <begin position="272"/>
        <end position="366"/>
    </location>
</feature>
<evidence type="ECO:0000313" key="9">
    <source>
        <dbReference type="Proteomes" id="UP000011082"/>
    </source>
</evidence>
<evidence type="ECO:0000256" key="3">
    <source>
        <dbReference type="ARBA" id="ARBA00022741"/>
    </source>
</evidence>
<gene>
    <name evidence="8" type="ORF">VICG_00083</name>
</gene>
<dbReference type="OrthoDB" id="258143at2759"/>
<dbReference type="VEuPathDB" id="MicrosporidiaDB:VICG_00083"/>
<protein>
    <recommendedName>
        <fullName evidence="2">Polynucleotide 5'-hydroxyl-kinase GRC3</fullName>
    </recommendedName>
    <alternativeName>
        <fullName evidence="1">Polynucleotide 5'-hydroxyl-kinase grc3</fullName>
    </alternativeName>
</protein>
<dbReference type="InterPro" id="IPR038238">
    <property type="entry name" value="Clp1_C_sf"/>
</dbReference>
<dbReference type="FunCoup" id="L2GPF2">
    <property type="interactions" value="160"/>
</dbReference>
<accession>L2GPF2</accession>
<dbReference type="InterPro" id="IPR010655">
    <property type="entry name" value="Clp1_C"/>
</dbReference>
<dbReference type="InterPro" id="IPR038239">
    <property type="entry name" value="Clp1_N_sf"/>
</dbReference>
<dbReference type="InterPro" id="IPR027417">
    <property type="entry name" value="P-loop_NTPase"/>
</dbReference>
<keyword evidence="3" id="KW-0547">Nucleotide-binding</keyword>
<dbReference type="Gene3D" id="2.40.30.330">
    <property type="entry name" value="Pre-mRNA cleavage complex subunit Clp1, C-terminal domain"/>
    <property type="match status" value="1"/>
</dbReference>
<evidence type="ECO:0000256" key="4">
    <source>
        <dbReference type="ARBA" id="ARBA00022840"/>
    </source>
</evidence>
<dbReference type="Proteomes" id="UP000011082">
    <property type="component" value="Unassembled WGS sequence"/>
</dbReference>
<sequence>MEIQIPRNHELRLEVMENQKIKVMVISGLAEIFGQELLNEKWYNFTDIKCSIFTFTGAVVKIEGSCDLSYLAESSCFPKIFNYFDSIKDSLGIVIVVGRGRSTFCTTLANYFVRVRKKLDFLEVDPLKGNVFPGALSYLQIDSLVEYNDKLKLTNPYCLFFGSLSIENTELYQIQTEKLNEEVESRETGNFKVILCPELSNDMLHQLIKTFKASGVVCIGNERMFHRLNTPIPKIFIENTGYIAENTVAKSINRYFNGPSSEYTPSSFSLRSEYTVLRIGEQYAAPESALPLGASRKIGHTDVCRCELIQNAVLAISGAENEDQVVRSPALGFVVCVDEKKQRILCTQPRLPKCKYLVQGSVKYIDF</sequence>
<name>L2GPF2_VITCO</name>
<dbReference type="PANTHER" id="PTHR12755:SF6">
    <property type="entry name" value="POLYRIBONUCLEOTIDE 5'-HYDROXYL-KINASE CLP1"/>
    <property type="match status" value="1"/>
</dbReference>
<dbReference type="GO" id="GO:0051731">
    <property type="term" value="F:polynucleotide 5'-hydroxyl-kinase activity"/>
    <property type="evidence" value="ECO:0007669"/>
    <property type="project" value="InterPro"/>
</dbReference>